<comment type="caution">
    <text evidence="3">The sequence shown here is derived from an EMBL/GenBank/DDBJ whole genome shotgun (WGS) entry which is preliminary data.</text>
</comment>
<dbReference type="PANTHER" id="PTHR35176:SF6">
    <property type="entry name" value="HEME OXYGENASE HI_0854-RELATED"/>
    <property type="match status" value="1"/>
</dbReference>
<dbReference type="SUPFAM" id="SSF50475">
    <property type="entry name" value="FMN-binding split barrel"/>
    <property type="match status" value="1"/>
</dbReference>
<reference evidence="3 4" key="1">
    <citation type="submission" date="2022-09" db="EMBL/GenBank/DDBJ databases">
        <title>New species of Phenylobacterium.</title>
        <authorList>
            <person name="Mieszkin S."/>
        </authorList>
    </citation>
    <scope>NUCLEOTIDE SEQUENCE [LARGE SCALE GENOMIC DNA]</scope>
    <source>
        <strain evidence="3 4">HK31-G</strain>
    </source>
</reference>
<dbReference type="RefSeq" id="WP_377367450.1">
    <property type="nucleotide sequence ID" value="NZ_JAOTJD010000003.1"/>
</dbReference>
<dbReference type="InterPro" id="IPR011576">
    <property type="entry name" value="Pyridox_Oxase_N"/>
</dbReference>
<keyword evidence="1" id="KW-0560">Oxidoreductase</keyword>
<dbReference type="Proteomes" id="UP001598130">
    <property type="component" value="Unassembled WGS sequence"/>
</dbReference>
<dbReference type="EMBL" id="JAOTJD010000003">
    <property type="protein sequence ID" value="MFD3262913.1"/>
    <property type="molecule type" value="Genomic_DNA"/>
</dbReference>
<dbReference type="InterPro" id="IPR052019">
    <property type="entry name" value="F420H2_bilvrd_red/Heme_oxyg"/>
</dbReference>
<keyword evidence="4" id="KW-1185">Reference proteome</keyword>
<sequence length="159" mass="17544">MKPDIHQDIVAILEEGKDLTLATLRPDGAPQATTVSYASQGLDIYFGCGQQSQKARNLARDPRVSATIDLPYRDWAEIRGLSLGGQATEVTNPDDLARIGLLFLERFPELAQYVSTPAGEMAMFHLRPQVISVLDYRKGFGHNELVQVDETLSATDRLS</sequence>
<evidence type="ECO:0000313" key="3">
    <source>
        <dbReference type="EMBL" id="MFD3262913.1"/>
    </source>
</evidence>
<evidence type="ECO:0000259" key="2">
    <source>
        <dbReference type="Pfam" id="PF01243"/>
    </source>
</evidence>
<dbReference type="Pfam" id="PF01243">
    <property type="entry name" value="PNPOx_N"/>
    <property type="match status" value="1"/>
</dbReference>
<evidence type="ECO:0000256" key="1">
    <source>
        <dbReference type="ARBA" id="ARBA00023002"/>
    </source>
</evidence>
<proteinExistence type="predicted"/>
<protein>
    <submittedName>
        <fullName evidence="3">Pyridoxamine 5'-phosphate oxidase family protein</fullName>
    </submittedName>
</protein>
<gene>
    <name evidence="3" type="ORF">OCL97_02915</name>
</gene>
<dbReference type="InterPro" id="IPR012349">
    <property type="entry name" value="Split_barrel_FMN-bd"/>
</dbReference>
<organism evidence="3 4">
    <name type="scientific">Phenylobacterium ferrooxidans</name>
    <dbReference type="NCBI Taxonomy" id="2982689"/>
    <lineage>
        <taxon>Bacteria</taxon>
        <taxon>Pseudomonadati</taxon>
        <taxon>Pseudomonadota</taxon>
        <taxon>Alphaproteobacteria</taxon>
        <taxon>Caulobacterales</taxon>
        <taxon>Caulobacteraceae</taxon>
        <taxon>Phenylobacterium</taxon>
    </lineage>
</organism>
<accession>A0ABW6CIK4</accession>
<name>A0ABW6CIK4_9CAUL</name>
<feature type="domain" description="Pyridoxamine 5'-phosphate oxidase N-terminal" evidence="2">
    <location>
        <begin position="6"/>
        <end position="131"/>
    </location>
</feature>
<evidence type="ECO:0000313" key="4">
    <source>
        <dbReference type="Proteomes" id="UP001598130"/>
    </source>
</evidence>
<dbReference type="PANTHER" id="PTHR35176">
    <property type="entry name" value="HEME OXYGENASE HI_0854-RELATED"/>
    <property type="match status" value="1"/>
</dbReference>
<dbReference type="Gene3D" id="2.30.110.10">
    <property type="entry name" value="Electron Transport, Fmn-binding Protein, Chain A"/>
    <property type="match status" value="1"/>
</dbReference>